<dbReference type="InterPro" id="IPR004709">
    <property type="entry name" value="NaH_exchanger"/>
</dbReference>
<evidence type="ECO:0000313" key="15">
    <source>
        <dbReference type="Proteomes" id="UP000318571"/>
    </source>
</evidence>
<feature type="transmembrane region" description="Helical" evidence="11">
    <location>
        <begin position="421"/>
        <end position="444"/>
    </location>
</feature>
<keyword evidence="3 9" id="KW-0812">Transmembrane</keyword>
<feature type="compositionally biased region" description="Low complexity" evidence="10">
    <location>
        <begin position="687"/>
        <end position="702"/>
    </location>
</feature>
<evidence type="ECO:0000256" key="5">
    <source>
        <dbReference type="ARBA" id="ARBA00023053"/>
    </source>
</evidence>
<feature type="transmembrane region" description="Helical" evidence="11">
    <location>
        <begin position="389"/>
        <end position="409"/>
    </location>
</feature>
<dbReference type="OMA" id="DQHIWHT"/>
<dbReference type="PANTHER" id="PTHR10110">
    <property type="entry name" value="SODIUM/HYDROGEN EXCHANGER"/>
    <property type="match status" value="1"/>
</dbReference>
<feature type="domain" description="Cation/H+ exchanger transmembrane" evidence="13">
    <location>
        <begin position="119"/>
        <end position="512"/>
    </location>
</feature>
<feature type="region of interest" description="Disordered" evidence="10">
    <location>
        <begin position="687"/>
        <end position="720"/>
    </location>
</feature>
<feature type="compositionally biased region" description="Basic residues" evidence="10">
    <location>
        <begin position="64"/>
        <end position="75"/>
    </location>
</feature>
<keyword evidence="8 9" id="KW-0739">Sodium transport</keyword>
<dbReference type="EMBL" id="VCGU01000458">
    <property type="protein sequence ID" value="TRY63115.1"/>
    <property type="molecule type" value="Genomic_DNA"/>
</dbReference>
<comment type="similarity">
    <text evidence="9">Belongs to the monovalent cation:proton antiporter 1 (CPA1) transporter (TC 2.A.36) family.</text>
</comment>
<dbReference type="PANTHER" id="PTHR10110:SF126">
    <property type="entry name" value="NA(+)_H(+) EXCHANGER PROTEIN 7"/>
    <property type="match status" value="1"/>
</dbReference>
<dbReference type="InterPro" id="IPR018422">
    <property type="entry name" value="Cation/H_exchanger_CPA1"/>
</dbReference>
<evidence type="ECO:0000256" key="3">
    <source>
        <dbReference type="ARBA" id="ARBA00022692"/>
    </source>
</evidence>
<feature type="compositionally biased region" description="Polar residues" evidence="10">
    <location>
        <begin position="863"/>
        <end position="876"/>
    </location>
</feature>
<feature type="signal peptide" evidence="12">
    <location>
        <begin position="1"/>
        <end position="19"/>
    </location>
</feature>
<dbReference type="GO" id="GO:0051453">
    <property type="term" value="P:regulation of intracellular pH"/>
    <property type="evidence" value="ECO:0007669"/>
    <property type="project" value="TreeGrafter"/>
</dbReference>
<protein>
    <recommendedName>
        <fullName evidence="9">Sodium/hydrogen exchanger</fullName>
    </recommendedName>
</protein>
<evidence type="ECO:0000256" key="1">
    <source>
        <dbReference type="ARBA" id="ARBA00004141"/>
    </source>
</evidence>
<keyword evidence="9" id="KW-0050">Antiport</keyword>
<evidence type="ECO:0000256" key="4">
    <source>
        <dbReference type="ARBA" id="ARBA00022989"/>
    </source>
</evidence>
<evidence type="ECO:0000256" key="10">
    <source>
        <dbReference type="SAM" id="MobiDB-lite"/>
    </source>
</evidence>
<keyword evidence="4 11" id="KW-1133">Transmembrane helix</keyword>
<keyword evidence="5" id="KW-0915">Sodium</keyword>
<feature type="region of interest" description="Disordered" evidence="10">
    <location>
        <begin position="842"/>
        <end position="972"/>
    </location>
</feature>
<dbReference type="GO" id="GO:0015385">
    <property type="term" value="F:sodium:proton antiporter activity"/>
    <property type="evidence" value="ECO:0007669"/>
    <property type="project" value="InterPro"/>
</dbReference>
<dbReference type="Proteomes" id="UP000318571">
    <property type="component" value="Chromosome 10"/>
</dbReference>
<evidence type="ECO:0000259" key="13">
    <source>
        <dbReference type="Pfam" id="PF00999"/>
    </source>
</evidence>
<dbReference type="GO" id="GO:0098719">
    <property type="term" value="P:sodium ion import across plasma membrane"/>
    <property type="evidence" value="ECO:0007669"/>
    <property type="project" value="TreeGrafter"/>
</dbReference>
<dbReference type="STRING" id="6832.A0A553NCG8"/>
<feature type="region of interest" description="Disordered" evidence="10">
    <location>
        <begin position="64"/>
        <end position="84"/>
    </location>
</feature>
<dbReference type="GO" id="GO:0005886">
    <property type="term" value="C:plasma membrane"/>
    <property type="evidence" value="ECO:0007669"/>
    <property type="project" value="TreeGrafter"/>
</dbReference>
<feature type="transmembrane region" description="Helical" evidence="11">
    <location>
        <begin position="101"/>
        <end position="124"/>
    </location>
</feature>
<gene>
    <name evidence="14" type="ORF">TCAL_08230</name>
</gene>
<evidence type="ECO:0000256" key="9">
    <source>
        <dbReference type="RuleBase" id="RU003722"/>
    </source>
</evidence>
<feature type="transmembrane region" description="Helical" evidence="11">
    <location>
        <begin position="136"/>
        <end position="158"/>
    </location>
</feature>
<accession>A0A553NCG8</accession>
<reference evidence="14 15" key="1">
    <citation type="journal article" date="2018" name="Nat. Ecol. Evol.">
        <title>Genomic signatures of mitonuclear coevolution across populations of Tigriopus californicus.</title>
        <authorList>
            <person name="Barreto F.S."/>
            <person name="Watson E.T."/>
            <person name="Lima T.G."/>
            <person name="Willett C.S."/>
            <person name="Edmands S."/>
            <person name="Li W."/>
            <person name="Burton R.S."/>
        </authorList>
    </citation>
    <scope>NUCLEOTIDE SEQUENCE [LARGE SCALE GENOMIC DNA]</scope>
    <source>
        <strain evidence="14 15">San Diego</strain>
    </source>
</reference>
<sequence>MPSGEWIIVLLLGIGVCMGSHPSDPLVQSQPASEKVSKLERESTVSHYGLPVAFQTLAEVHHNRSKRSSVARHPARSTNGSHSNDDEHIGVHVVSWRWDEVGIYVTITGFVVLSGLAKVGFHHLHVISSRVPESCLLVIVGLAMGGIIKIILEAAYSLYDKAFFDNLPTILVMAVVGTAFNFLLIGFLLYLVFTIGAMGKIRGPFGGDDPVEAKALMAMFSGNYELGIVEVLVFASLISAVDPVAVLAIFQEVGVNPDLYFLLFGESLLNDGVAVVLYNMMNTMAEIEAAGEVITLGQIGLGLASFVTVACGGLLIGIIMGVLTALITRTTSEVRVVEPLALFGMGYLAYVTAELFHWSGIISLIGCGIVQAHYAFKNISKKSYTTVKYFIKMLSATSDCIIFLFLGIALVEGPHYWHTGFVVWTISFTLICRFVGVYGLTFLANRRRIRKVNLQEQFIMAYGGLRGAVGFSLVEMINKEVIPPKQMFVTTTLAVVMFTIFIQGGTIKFLVNLLEIDKASDDQKKISEEVNDNVMEHLMAGIEIISGRRGSQYLGQLLERFDEKYLKRWLCRQWESDLQRLFEELAYTDHLCNLYGPSVVLESGVPGNSLLRHTDEDMDINGDPMMLPTVMGSRRASFSPYPPHGGNFYDDTYQRGADMPEGDQMETRLVNGGQPQHKIVRTRTISGSSGFFRSDGSRMSGRISRIDSESSHRGSRNNSRLEVDTLRSAMRKNSFNKIHQKYNRNLIHDDEQEMESHLQKRHANARRLSTLAMMNPSISGTHESHVDSHGFLSPDSEHSNLLPTIGLRSRNTSIGSNSFNDGPSNRVPGRAREAMMQNRMRSISMSSDRSALGVVDDPKPRSSHISHQGLDRTSSARGVLGAPGLASHQPNVMGAIAAPETNPSSVPPPPLPSRGNLARSSSVPTRPSMGQLTMPRGHTELSSVVEESEDKAKSPKNTVGLPVKENIKNTKL</sequence>
<keyword evidence="15" id="KW-1185">Reference proteome</keyword>
<evidence type="ECO:0000256" key="6">
    <source>
        <dbReference type="ARBA" id="ARBA00023065"/>
    </source>
</evidence>
<dbReference type="GO" id="GO:0015386">
    <property type="term" value="F:potassium:proton antiporter activity"/>
    <property type="evidence" value="ECO:0007669"/>
    <property type="project" value="TreeGrafter"/>
</dbReference>
<evidence type="ECO:0000256" key="11">
    <source>
        <dbReference type="SAM" id="Phobius"/>
    </source>
</evidence>
<dbReference type="Pfam" id="PF00999">
    <property type="entry name" value="Na_H_Exchanger"/>
    <property type="match status" value="1"/>
</dbReference>
<feature type="compositionally biased region" description="Polar residues" evidence="10">
    <location>
        <begin position="918"/>
        <end position="931"/>
    </location>
</feature>
<dbReference type="AlphaFoldDB" id="A0A553NCG8"/>
<feature type="transmembrane region" description="Helical" evidence="11">
    <location>
        <begin position="170"/>
        <end position="193"/>
    </location>
</feature>
<comment type="caution">
    <text evidence="14">The sequence shown here is derived from an EMBL/GenBank/DDBJ whole genome shotgun (WGS) entry which is preliminary data.</text>
</comment>
<keyword evidence="12" id="KW-0732">Signal</keyword>
<dbReference type="InterPro" id="IPR006153">
    <property type="entry name" value="Cation/H_exchanger_TM"/>
</dbReference>
<evidence type="ECO:0000256" key="2">
    <source>
        <dbReference type="ARBA" id="ARBA00022448"/>
    </source>
</evidence>
<dbReference type="Gene3D" id="6.10.140.1330">
    <property type="match status" value="1"/>
</dbReference>
<feature type="transmembrane region" description="Helical" evidence="11">
    <location>
        <begin position="259"/>
        <end position="278"/>
    </location>
</feature>
<feature type="chain" id="PRO_5022051712" description="Sodium/hydrogen exchanger" evidence="12">
    <location>
        <begin position="20"/>
        <end position="972"/>
    </location>
</feature>
<keyword evidence="2 9" id="KW-0813">Transport</keyword>
<evidence type="ECO:0000256" key="12">
    <source>
        <dbReference type="SAM" id="SignalP"/>
    </source>
</evidence>
<evidence type="ECO:0000313" key="14">
    <source>
        <dbReference type="EMBL" id="TRY63115.1"/>
    </source>
</evidence>
<keyword evidence="7 11" id="KW-0472">Membrane</keyword>
<feature type="transmembrane region" description="Helical" evidence="11">
    <location>
        <begin position="347"/>
        <end position="369"/>
    </location>
</feature>
<proteinExistence type="inferred from homology"/>
<dbReference type="PRINTS" id="PR01084">
    <property type="entry name" value="NAHEXCHNGR"/>
</dbReference>
<comment type="subcellular location">
    <subcellularLocation>
        <location evidence="1">Membrane</location>
        <topology evidence="1">Multi-pass membrane protein</topology>
    </subcellularLocation>
</comment>
<feature type="transmembrane region" description="Helical" evidence="11">
    <location>
        <begin position="487"/>
        <end position="511"/>
    </location>
</feature>
<keyword evidence="6 9" id="KW-0406">Ion transport</keyword>
<evidence type="ECO:0000256" key="7">
    <source>
        <dbReference type="ARBA" id="ARBA00023136"/>
    </source>
</evidence>
<feature type="transmembrane region" description="Helical" evidence="11">
    <location>
        <begin position="299"/>
        <end position="327"/>
    </location>
</feature>
<dbReference type="NCBIfam" id="TIGR00840">
    <property type="entry name" value="b_cpa1"/>
    <property type="match status" value="1"/>
</dbReference>
<organism evidence="14 15">
    <name type="scientific">Tigriopus californicus</name>
    <name type="common">Marine copepod</name>
    <dbReference type="NCBI Taxonomy" id="6832"/>
    <lineage>
        <taxon>Eukaryota</taxon>
        <taxon>Metazoa</taxon>
        <taxon>Ecdysozoa</taxon>
        <taxon>Arthropoda</taxon>
        <taxon>Crustacea</taxon>
        <taxon>Multicrustacea</taxon>
        <taxon>Hexanauplia</taxon>
        <taxon>Copepoda</taxon>
        <taxon>Harpacticoida</taxon>
        <taxon>Harpacticidae</taxon>
        <taxon>Tigriopus</taxon>
    </lineage>
</organism>
<feature type="transmembrane region" description="Helical" evidence="11">
    <location>
        <begin position="226"/>
        <end position="247"/>
    </location>
</feature>
<evidence type="ECO:0000256" key="8">
    <source>
        <dbReference type="ARBA" id="ARBA00023201"/>
    </source>
</evidence>
<name>A0A553NCG8_TIGCA</name>